<accession>A0A813U251</accession>
<dbReference type="PROSITE" id="PS50213">
    <property type="entry name" value="FAS1"/>
    <property type="match status" value="1"/>
</dbReference>
<name>A0A813U251_9BILA</name>
<evidence type="ECO:0000259" key="3">
    <source>
        <dbReference type="PROSITE" id="PS50213"/>
    </source>
</evidence>
<feature type="coiled-coil region" evidence="1">
    <location>
        <begin position="200"/>
        <end position="227"/>
    </location>
</feature>
<keyword evidence="5" id="KW-1185">Reference proteome</keyword>
<dbReference type="InterPro" id="IPR036378">
    <property type="entry name" value="FAS1_dom_sf"/>
</dbReference>
<sequence>MKLKTQLFFLFFLALNFYECRKFGSKLKLKGELFKPKATVSVPTQEIEEDDDLELIQNEDINFEEDFSGSKKPFSSLEAYFFSNLANSILKPTDVYENIFKSSDVNEFPYDFIQNLTINSTRGSNINAPWKFNGNVCNSKTIYLKKLENYHEFSFDVNCDRGSESEVCVISFVSGSNNFTIYLTTSCCPNYKLNGDVCEKNEQGDELEELKENLDLINSTIRGYLKLSEIDFQNEAVQDFFKFFSDLYDNLIGDSSIKLTIFLWDNQKFIDKLNQYFNDDENEIDEILYKIKFLLNIHIVELHHQIFPNGFFYFVPKIFENKNLKFNILRLDNENHYFVNCKEIINYNNFFKKLSDEHEYQLLIHKLEPGSILESKAETLFDILQLKILETTQNFKIFKEIFNTISPQMYKKLTSLDSHKTVFIPTDRAFRNFTKNEIESIIFDDKCSTSLISQNIIDEYICPSQYHKLNADYTISTEKLYENFYLNQIYTYFPQLKVISKNFTKILFFNNQLVHLTKSSKAINGIVYGISDLNTYNLNLLSKLVNQFDKKISPSFKQALNNDLITFIRDNGNNSLLLLPGLKYYFKGHSIDKAISIEDYLFQPKFNLYQLKNGQILNSLSGRKYLINSVKTNRKSFELFKYLPEKYFESKFINCQEIEESQYSGCNSELAFFNSKMNYIPKLSQNSLLAYLKSDVDFYYFNSKCGRECVKFLTNLEKESNKSGKGYTLFLPINNFDHQNFATKLKSKVFNETLCEAILNTENFNVVNFLNETYTTTEVFRWIEKSQTYLSINGFLIHKTNWN</sequence>
<dbReference type="EMBL" id="CAJNOC010000970">
    <property type="protein sequence ID" value="CAF0822633.1"/>
    <property type="molecule type" value="Genomic_DNA"/>
</dbReference>
<feature type="chain" id="PRO_5032389205" description="FAS1 domain-containing protein" evidence="2">
    <location>
        <begin position="23"/>
        <end position="803"/>
    </location>
</feature>
<keyword evidence="2" id="KW-0732">Signal</keyword>
<dbReference type="SUPFAM" id="SSF82153">
    <property type="entry name" value="FAS1 domain"/>
    <property type="match status" value="1"/>
</dbReference>
<dbReference type="Pfam" id="PF02469">
    <property type="entry name" value="Fasciclin"/>
    <property type="match status" value="1"/>
</dbReference>
<comment type="caution">
    <text evidence="4">The sequence shown here is derived from an EMBL/GenBank/DDBJ whole genome shotgun (WGS) entry which is preliminary data.</text>
</comment>
<dbReference type="Gene3D" id="2.30.180.10">
    <property type="entry name" value="FAS1 domain"/>
    <property type="match status" value="1"/>
</dbReference>
<dbReference type="InterPro" id="IPR000782">
    <property type="entry name" value="FAS1_domain"/>
</dbReference>
<reference evidence="4" key="1">
    <citation type="submission" date="2021-02" db="EMBL/GenBank/DDBJ databases">
        <authorList>
            <person name="Nowell W R."/>
        </authorList>
    </citation>
    <scope>NUCLEOTIDE SEQUENCE</scope>
    <source>
        <strain evidence="4">Ploen Becks lab</strain>
    </source>
</reference>
<gene>
    <name evidence="4" type="ORF">OXX778_LOCUS7550</name>
</gene>
<evidence type="ECO:0000256" key="2">
    <source>
        <dbReference type="SAM" id="SignalP"/>
    </source>
</evidence>
<keyword evidence="1" id="KW-0175">Coiled coil</keyword>
<dbReference type="Proteomes" id="UP000663879">
    <property type="component" value="Unassembled WGS sequence"/>
</dbReference>
<evidence type="ECO:0000313" key="5">
    <source>
        <dbReference type="Proteomes" id="UP000663879"/>
    </source>
</evidence>
<feature type="domain" description="FAS1" evidence="3">
    <location>
        <begin position="382"/>
        <end position="534"/>
    </location>
</feature>
<evidence type="ECO:0000256" key="1">
    <source>
        <dbReference type="SAM" id="Coils"/>
    </source>
</evidence>
<dbReference type="AlphaFoldDB" id="A0A813U251"/>
<organism evidence="4 5">
    <name type="scientific">Brachionus calyciflorus</name>
    <dbReference type="NCBI Taxonomy" id="104777"/>
    <lineage>
        <taxon>Eukaryota</taxon>
        <taxon>Metazoa</taxon>
        <taxon>Spiralia</taxon>
        <taxon>Gnathifera</taxon>
        <taxon>Rotifera</taxon>
        <taxon>Eurotatoria</taxon>
        <taxon>Monogononta</taxon>
        <taxon>Pseudotrocha</taxon>
        <taxon>Ploima</taxon>
        <taxon>Brachionidae</taxon>
        <taxon>Brachionus</taxon>
    </lineage>
</organism>
<dbReference type="OrthoDB" id="10458498at2759"/>
<protein>
    <recommendedName>
        <fullName evidence="3">FAS1 domain-containing protein</fullName>
    </recommendedName>
</protein>
<evidence type="ECO:0000313" key="4">
    <source>
        <dbReference type="EMBL" id="CAF0822633.1"/>
    </source>
</evidence>
<feature type="signal peptide" evidence="2">
    <location>
        <begin position="1"/>
        <end position="22"/>
    </location>
</feature>
<proteinExistence type="predicted"/>